<dbReference type="EMBL" id="UYRR01034905">
    <property type="protein sequence ID" value="VDK62683.1"/>
    <property type="molecule type" value="Genomic_DNA"/>
</dbReference>
<evidence type="ECO:0000313" key="4">
    <source>
        <dbReference type="WBParaSite" id="ASIM_0001862201-mRNA-1"/>
    </source>
</evidence>
<dbReference type="Proteomes" id="UP000267096">
    <property type="component" value="Unassembled WGS sequence"/>
</dbReference>
<accession>A0A0M3KCC2</accession>
<dbReference type="WBParaSite" id="ASIM_0001862201-mRNA-1">
    <property type="protein sequence ID" value="ASIM_0001862201-mRNA-1"/>
    <property type="gene ID" value="ASIM_0001862201"/>
</dbReference>
<reference evidence="2 3" key="2">
    <citation type="submission" date="2018-11" db="EMBL/GenBank/DDBJ databases">
        <authorList>
            <consortium name="Pathogen Informatics"/>
        </authorList>
    </citation>
    <scope>NUCLEOTIDE SEQUENCE [LARGE SCALE GENOMIC DNA]</scope>
</reference>
<sequence length="140" mass="15856">MDDETTIINAACGLIAIERLSVIEGTFFLFGITAGCTVFMIPDGMIPSSDFTAQLRRIDARKTKECYGAVPHTITYNGDFVELAIYLMQQKILFVVDCEWHFNGFIILLFIVAYLFALLSFNTLFWLSCSERASRKDPFV</sequence>
<evidence type="ECO:0000256" key="1">
    <source>
        <dbReference type="SAM" id="Phobius"/>
    </source>
</evidence>
<feature type="transmembrane region" description="Helical" evidence="1">
    <location>
        <begin position="20"/>
        <end position="41"/>
    </location>
</feature>
<keyword evidence="3" id="KW-1185">Reference proteome</keyword>
<feature type="transmembrane region" description="Helical" evidence="1">
    <location>
        <begin position="105"/>
        <end position="127"/>
    </location>
</feature>
<organism evidence="4">
    <name type="scientific">Anisakis simplex</name>
    <name type="common">Herring worm</name>
    <dbReference type="NCBI Taxonomy" id="6269"/>
    <lineage>
        <taxon>Eukaryota</taxon>
        <taxon>Metazoa</taxon>
        <taxon>Ecdysozoa</taxon>
        <taxon>Nematoda</taxon>
        <taxon>Chromadorea</taxon>
        <taxon>Rhabditida</taxon>
        <taxon>Spirurina</taxon>
        <taxon>Ascaridomorpha</taxon>
        <taxon>Ascaridoidea</taxon>
        <taxon>Anisakidae</taxon>
        <taxon>Anisakis</taxon>
        <taxon>Anisakis simplex complex</taxon>
    </lineage>
</organism>
<keyword evidence="1" id="KW-0812">Transmembrane</keyword>
<name>A0A0M3KCC2_ANISI</name>
<dbReference type="AlphaFoldDB" id="A0A0M3KCC2"/>
<gene>
    <name evidence="2" type="ORF">ASIM_LOCUS18020</name>
</gene>
<keyword evidence="1" id="KW-1133">Transmembrane helix</keyword>
<dbReference type="OrthoDB" id="5823559at2759"/>
<evidence type="ECO:0000313" key="2">
    <source>
        <dbReference type="EMBL" id="VDK62683.1"/>
    </source>
</evidence>
<reference evidence="4" key="1">
    <citation type="submission" date="2017-02" db="UniProtKB">
        <authorList>
            <consortium name="WormBaseParasite"/>
        </authorList>
    </citation>
    <scope>IDENTIFICATION</scope>
</reference>
<keyword evidence="1" id="KW-0472">Membrane</keyword>
<evidence type="ECO:0000313" key="3">
    <source>
        <dbReference type="Proteomes" id="UP000267096"/>
    </source>
</evidence>
<proteinExistence type="predicted"/>
<protein>
    <submittedName>
        <fullName evidence="4">PDR_CDR domain-containing protein</fullName>
    </submittedName>
</protein>